<dbReference type="InterPro" id="IPR045570">
    <property type="entry name" value="Metalloprtase-TldD/E_cen_dom"/>
</dbReference>
<dbReference type="GO" id="GO:0005829">
    <property type="term" value="C:cytosol"/>
    <property type="evidence" value="ECO:0007669"/>
    <property type="project" value="TreeGrafter"/>
</dbReference>
<evidence type="ECO:0008006" key="7">
    <source>
        <dbReference type="Google" id="ProtNLM"/>
    </source>
</evidence>
<dbReference type="Pfam" id="PF19290">
    <property type="entry name" value="PmbA_TldD_2nd"/>
    <property type="match status" value="1"/>
</dbReference>
<protein>
    <recommendedName>
        <fullName evidence="7">PmbA protein</fullName>
    </recommendedName>
</protein>
<evidence type="ECO:0000259" key="2">
    <source>
        <dbReference type="Pfam" id="PF01523"/>
    </source>
</evidence>
<sequence length="448" mass="46962">MTDRLENLTARFLQAAKAAGAEAADAMARDGVSTSIGVRAGKLEEVERSEGVEIGLRVIIGQRQACVSTSDLRDEAMAEMAKRAVDMARVAPEDPYVGLALSDQIGMGVDLAQLDMADDQPAPTAEDLQADALAAEAAAMAVDGVSQVQGAGASYGATQIYLAATNGFGGGYARSHRQTYCTAIAGSGTGMERDSDGDMRLHQSDLRSPEEIGRTAGERAVARLNPVQPKTGRYPVLFDERISSGLIGHLLGAVNGAAIARGASFLRDKLGQQVLPEGLSVIEDPHRARVTGSRPFDAEGLPTRRRAIVEDGVLTGWTLDLATARKLGMASTGNAARGLTAPPSPTNWNISLTEGAQSREDLIAQMGTGLIVTSLIGSTINPNTGDYSRGFSGLWVENGQVSHPVSEGTIAGNLIEMLARIIPANDARKHLSHVVPSILIEDMSIAGQ</sequence>
<dbReference type="RefSeq" id="WP_093449577.1">
    <property type="nucleotide sequence ID" value="NZ_FNZG01000002.1"/>
</dbReference>
<evidence type="ECO:0000256" key="1">
    <source>
        <dbReference type="ARBA" id="ARBA00005836"/>
    </source>
</evidence>
<organism evidence="5 6">
    <name type="scientific">Pseudooceanicola nitratireducens</name>
    <dbReference type="NCBI Taxonomy" id="517719"/>
    <lineage>
        <taxon>Bacteria</taxon>
        <taxon>Pseudomonadati</taxon>
        <taxon>Pseudomonadota</taxon>
        <taxon>Alphaproteobacteria</taxon>
        <taxon>Rhodobacterales</taxon>
        <taxon>Paracoccaceae</taxon>
        <taxon>Pseudooceanicola</taxon>
    </lineage>
</organism>
<dbReference type="InterPro" id="IPR035068">
    <property type="entry name" value="TldD/PmbA_N"/>
</dbReference>
<evidence type="ECO:0000259" key="3">
    <source>
        <dbReference type="Pfam" id="PF19289"/>
    </source>
</evidence>
<dbReference type="InterPro" id="IPR047657">
    <property type="entry name" value="PmbA"/>
</dbReference>
<feature type="domain" description="Metalloprotease TldD/E C-terminal" evidence="3">
    <location>
        <begin position="231"/>
        <end position="447"/>
    </location>
</feature>
<dbReference type="EMBL" id="FOLX01000001">
    <property type="protein sequence ID" value="SFC26110.1"/>
    <property type="molecule type" value="Genomic_DNA"/>
</dbReference>
<name>A0A1I1HYT1_9RHOB</name>
<dbReference type="InterPro" id="IPR036059">
    <property type="entry name" value="TldD/PmbA_sf"/>
</dbReference>
<accession>A0A1I1HYT1</accession>
<dbReference type="SUPFAM" id="SSF111283">
    <property type="entry name" value="Putative modulator of DNA gyrase, PmbA/TldD"/>
    <property type="match status" value="1"/>
</dbReference>
<comment type="similarity">
    <text evidence="1">Belongs to the peptidase U62 family.</text>
</comment>
<proteinExistence type="inferred from homology"/>
<feature type="domain" description="Metalloprotease TldD/E N-terminal" evidence="2">
    <location>
        <begin position="24"/>
        <end position="88"/>
    </location>
</feature>
<dbReference type="Pfam" id="PF01523">
    <property type="entry name" value="PmbA_TldD_1st"/>
    <property type="match status" value="1"/>
</dbReference>
<dbReference type="Pfam" id="PF19289">
    <property type="entry name" value="PmbA_TldD_3rd"/>
    <property type="match status" value="1"/>
</dbReference>
<feature type="domain" description="Metalloprotease TldD/E central" evidence="4">
    <location>
        <begin position="121"/>
        <end position="224"/>
    </location>
</feature>
<gene>
    <name evidence="5" type="ORF">SAMN05421762_0344</name>
</gene>
<reference evidence="5 6" key="1">
    <citation type="submission" date="2016-10" db="EMBL/GenBank/DDBJ databases">
        <authorList>
            <person name="de Groot N.N."/>
        </authorList>
    </citation>
    <scope>NUCLEOTIDE SEQUENCE [LARGE SCALE GENOMIC DNA]</scope>
    <source>
        <strain evidence="5 6">DSM 29619</strain>
    </source>
</reference>
<evidence type="ECO:0000259" key="4">
    <source>
        <dbReference type="Pfam" id="PF19290"/>
    </source>
</evidence>
<dbReference type="PANTHER" id="PTHR43421">
    <property type="entry name" value="METALLOPROTEASE PMBA"/>
    <property type="match status" value="1"/>
</dbReference>
<dbReference type="GO" id="GO:0008237">
    <property type="term" value="F:metallopeptidase activity"/>
    <property type="evidence" value="ECO:0007669"/>
    <property type="project" value="InterPro"/>
</dbReference>
<dbReference type="STRING" id="517719.SAMN05421762_0344"/>
<dbReference type="Gene3D" id="3.30.2290.10">
    <property type="entry name" value="PmbA/TldD superfamily"/>
    <property type="match status" value="1"/>
</dbReference>
<keyword evidence="6" id="KW-1185">Reference proteome</keyword>
<dbReference type="InterPro" id="IPR002510">
    <property type="entry name" value="Metalloprtase-TldD/E_N"/>
</dbReference>
<dbReference type="GO" id="GO:0006508">
    <property type="term" value="P:proteolysis"/>
    <property type="evidence" value="ECO:0007669"/>
    <property type="project" value="InterPro"/>
</dbReference>
<dbReference type="OrthoDB" id="9803618at2"/>
<dbReference type="PANTHER" id="PTHR43421:SF1">
    <property type="entry name" value="METALLOPROTEASE PMBA"/>
    <property type="match status" value="1"/>
</dbReference>
<evidence type="ECO:0000313" key="5">
    <source>
        <dbReference type="EMBL" id="SFC26110.1"/>
    </source>
</evidence>
<dbReference type="Proteomes" id="UP000231644">
    <property type="component" value="Unassembled WGS sequence"/>
</dbReference>
<dbReference type="InterPro" id="IPR045569">
    <property type="entry name" value="Metalloprtase-TldD/E_C"/>
</dbReference>
<dbReference type="AlphaFoldDB" id="A0A1I1HYT1"/>
<evidence type="ECO:0000313" key="6">
    <source>
        <dbReference type="Proteomes" id="UP000231644"/>
    </source>
</evidence>